<dbReference type="PROSITE" id="PS51257">
    <property type="entry name" value="PROKAR_LIPOPROTEIN"/>
    <property type="match status" value="1"/>
</dbReference>
<evidence type="ECO:0000313" key="2">
    <source>
        <dbReference type="EMBL" id="AFK83950.1"/>
    </source>
</evidence>
<feature type="compositionally biased region" description="Polar residues" evidence="1">
    <location>
        <begin position="50"/>
        <end position="143"/>
    </location>
</feature>
<feature type="region of interest" description="Disordered" evidence="1">
    <location>
        <begin position="35"/>
        <end position="143"/>
    </location>
</feature>
<accession>I3VQA6</accession>
<dbReference type="Proteomes" id="UP000103899">
    <property type="component" value="Segment"/>
</dbReference>
<proteinExistence type="predicted"/>
<dbReference type="KEGG" id="vg:80534841"/>
<keyword evidence="3" id="KW-1185">Reference proteome</keyword>
<dbReference type="RefSeq" id="YP_010797138.1">
    <property type="nucleotide sequence ID" value="NC_076129.1"/>
</dbReference>
<dbReference type="EMBL" id="JQ805139">
    <property type="protein sequence ID" value="AFK83950.1"/>
    <property type="molecule type" value="Genomic_DNA"/>
</dbReference>
<protein>
    <submittedName>
        <fullName evidence="2">B116</fullName>
    </submittedName>
</protein>
<evidence type="ECO:0000256" key="1">
    <source>
        <dbReference type="SAM" id="MobiDB-lite"/>
    </source>
</evidence>
<sequence>MAVCYRTRIITSHLGSLLIACTVLAGSNIAFANTTASSVSEPRSTRNDALPSSSVSQTATTDLRVNTTVYDSPGSTSAAVSDTVSPETIVSTVTESSMSATTGTQAPDILSSKTTNPTEPQTTSEDATANHTESVTVKSNPENVTVIASDGSETNITEPTRVTSNFGREQTARETRTRVDDTNASVFDKVRSTMESVNETELCAANGTLTGFSLIVMDNITLTLTACDSNGVAIFSNVTTSVMTNRGVVAVVISTIYKRLSLSEMLPRLTKELERYRYTLKDFV</sequence>
<dbReference type="GeneID" id="80534841"/>
<evidence type="ECO:0000313" key="3">
    <source>
        <dbReference type="Proteomes" id="UP000103899"/>
    </source>
</evidence>
<reference evidence="2 3" key="1">
    <citation type="journal article" date="2012" name="J. Virol.">
        <title>A Novel Bat Herpesvirus Encodes Homologues of Major Histocompatibility Complex Classes I and II, C-Type Lectin, and a Unique Family of Immune-Related Genes.</title>
        <authorList>
            <person name="Zhang H."/>
            <person name="Todd S."/>
            <person name="Tachedjian M."/>
            <person name="Barr J.A."/>
            <person name="Luo M."/>
            <person name="Yu M."/>
            <person name="Marsh G.A."/>
            <person name="Crameri G."/>
            <person name="Wang L.F."/>
        </authorList>
    </citation>
    <scope>NUCLEOTIDE SEQUENCE [LARGE SCALE GENOMIC DNA]</scope>
    <source>
        <strain evidence="2">B7D8</strain>
    </source>
</reference>
<organism evidence="2 3">
    <name type="scientific">miniopterid betaherpesvirus 1</name>
    <dbReference type="NCBI Taxonomy" id="3070189"/>
    <lineage>
        <taxon>Viruses</taxon>
        <taxon>Duplodnaviria</taxon>
        <taxon>Heunggongvirae</taxon>
        <taxon>Peploviricota</taxon>
        <taxon>Herviviricetes</taxon>
        <taxon>Herpesvirales</taxon>
        <taxon>Orthoherpesviridae</taxon>
        <taxon>Betaherpesvirinae</taxon>
        <taxon>Quwivirus</taxon>
        <taxon>Quwivirus miniopteridbeta1</taxon>
    </lineage>
</organism>
<name>I3VQA6_9BETA</name>